<proteinExistence type="predicted"/>
<dbReference type="Proteomes" id="UP001430374">
    <property type="component" value="Unassembled WGS sequence"/>
</dbReference>
<reference evidence="2" key="1">
    <citation type="submission" date="2021-08" db="EMBL/GenBank/DDBJ databases">
        <title>Complete genome sequence of Chryseobacterium sp strain PS-8.</title>
        <authorList>
            <person name="Das S.K."/>
        </authorList>
    </citation>
    <scope>NUCLEOTIDE SEQUENCE</scope>
    <source>
        <strain evidence="2">PS-8</strain>
    </source>
</reference>
<feature type="domain" description="ATPase dynein-related AAA" evidence="1">
    <location>
        <begin position="401"/>
        <end position="479"/>
    </location>
</feature>
<evidence type="ECO:0000259" key="1">
    <source>
        <dbReference type="Pfam" id="PF07728"/>
    </source>
</evidence>
<dbReference type="RefSeq" id="WP_235130418.1">
    <property type="nucleotide sequence ID" value="NZ_JACSGT010000001.1"/>
</dbReference>
<evidence type="ECO:0000313" key="2">
    <source>
        <dbReference type="EMBL" id="MCF2218709.1"/>
    </source>
</evidence>
<protein>
    <submittedName>
        <fullName evidence="2">AAA family ATPase</fullName>
    </submittedName>
</protein>
<comment type="caution">
    <text evidence="2">The sequence shown here is derived from an EMBL/GenBank/DDBJ whole genome shotgun (WGS) entry which is preliminary data.</text>
</comment>
<dbReference type="Pfam" id="PF07728">
    <property type="entry name" value="AAA_5"/>
    <property type="match status" value="1"/>
</dbReference>
<accession>A0ABS9C3D1</accession>
<dbReference type="EMBL" id="JACSGT010000001">
    <property type="protein sequence ID" value="MCF2218709.1"/>
    <property type="molecule type" value="Genomic_DNA"/>
</dbReference>
<sequence>MNFFDKQEINILTQYAGKMKTDELQSVYNDLQRNYQKVEHWALEVKKQIFPDGKIKITKKPTNQANVFEFYQWAKIYPTKEDFNNKILAYTVSIEKSEKIVIKIDSVGLLDNNPLRQKYYKFRKENPIVKEYYLKDFSGWDDLINITVENLRYFKPYYNQLKSILVSQNIINSDVNESKNKKDITSLNQILYGPPGTGKTYNTINKSLSIIEDKSEEEINKENREVLKSRFDNYVKNGRIVFTTFHQSMSYEDFVEGIKPIMNEDEGELSYEVQNGIFKEICKNTNEINETVVDNFEVCWNKLIVLIKEKIADNKLLKIGNWEYGLSSKDSLKYSSLNSPSQYTFTITKQNIQDVYQNKQARPSGAFQKDMEDIVKYIKENFGLPDYNYKDEKNTGKNQNKNFVLIIDEINRGNVSQIFGELITLIEESKRIGNEEELKVTLPYSKKEFGVPSNLYIIGTMNTADRSVEALDTALRRRFSFVEMMPDLKVVEERQFSDFPRVEVMQKINQRIELLLDKNYTLGHSYFLKDNFRSSFKNEIIPLLQEYFYNDCGKIGLILGKGFVREKEISKANQHNIFADFDTRNEIEIIKSYELIPFEDIEFNSAIESLLV</sequence>
<dbReference type="SUPFAM" id="SSF52540">
    <property type="entry name" value="P-loop containing nucleoside triphosphate hydrolases"/>
    <property type="match status" value="1"/>
</dbReference>
<dbReference type="InterPro" id="IPR027417">
    <property type="entry name" value="P-loop_NTPase"/>
</dbReference>
<keyword evidence="3" id="KW-1185">Reference proteome</keyword>
<gene>
    <name evidence="2" type="ORF">H9Q08_05270</name>
</gene>
<name>A0ABS9C3D1_9FLAO</name>
<dbReference type="PANTHER" id="PTHR37291:SF1">
    <property type="entry name" value="TYPE IV METHYL-DIRECTED RESTRICTION ENZYME ECOKMCRB SUBUNIT"/>
    <property type="match status" value="1"/>
</dbReference>
<dbReference type="InterPro" id="IPR011704">
    <property type="entry name" value="ATPase_dyneun-rel_AAA"/>
</dbReference>
<dbReference type="InterPro" id="IPR052934">
    <property type="entry name" value="Methyl-DNA_Rec/Restrict_Enz"/>
</dbReference>
<organism evidence="2 3">
    <name type="scientific">Chryseobacterium indicum</name>
    <dbReference type="NCBI Taxonomy" id="2766954"/>
    <lineage>
        <taxon>Bacteria</taxon>
        <taxon>Pseudomonadati</taxon>
        <taxon>Bacteroidota</taxon>
        <taxon>Flavobacteriia</taxon>
        <taxon>Flavobacteriales</taxon>
        <taxon>Weeksellaceae</taxon>
        <taxon>Chryseobacterium group</taxon>
        <taxon>Chryseobacterium</taxon>
    </lineage>
</organism>
<evidence type="ECO:0000313" key="3">
    <source>
        <dbReference type="Proteomes" id="UP001430374"/>
    </source>
</evidence>
<dbReference type="Gene3D" id="3.40.50.300">
    <property type="entry name" value="P-loop containing nucleotide triphosphate hydrolases"/>
    <property type="match status" value="1"/>
</dbReference>
<dbReference type="PANTHER" id="PTHR37291">
    <property type="entry name" value="5-METHYLCYTOSINE-SPECIFIC RESTRICTION ENZYME B"/>
    <property type="match status" value="1"/>
</dbReference>